<dbReference type="Gene3D" id="3.40.630.30">
    <property type="match status" value="1"/>
</dbReference>
<evidence type="ECO:0000313" key="2">
    <source>
        <dbReference type="EMBL" id="KEK20726.1"/>
    </source>
</evidence>
<reference evidence="2 3" key="1">
    <citation type="submission" date="2014-06" db="EMBL/GenBank/DDBJ databases">
        <title>Draft genome sequence of Bacillus manliponensis JCM 15802 (MCCC 1A00708).</title>
        <authorList>
            <person name="Lai Q."/>
            <person name="Liu Y."/>
            <person name="Shao Z."/>
        </authorList>
    </citation>
    <scope>NUCLEOTIDE SEQUENCE [LARGE SCALE GENOMIC DNA]</scope>
    <source>
        <strain evidence="2 3">JCM 15802</strain>
    </source>
</reference>
<dbReference type="GO" id="GO:0016747">
    <property type="term" value="F:acyltransferase activity, transferring groups other than amino-acyl groups"/>
    <property type="evidence" value="ECO:0007669"/>
    <property type="project" value="InterPro"/>
</dbReference>
<keyword evidence="2" id="KW-0808">Transferase</keyword>
<dbReference type="AlphaFoldDB" id="A0A073K2C7"/>
<proteinExistence type="predicted"/>
<dbReference type="STRING" id="574376.BAMA_15080"/>
<dbReference type="RefSeq" id="WP_034637071.1">
    <property type="nucleotide sequence ID" value="NZ_CBCSJC010000020.1"/>
</dbReference>
<protein>
    <submittedName>
        <fullName evidence="2">Acetyltransferase</fullName>
    </submittedName>
</protein>
<accession>A0A073K2C7</accession>
<comment type="caution">
    <text evidence="2">The sequence shown here is derived from an EMBL/GenBank/DDBJ whole genome shotgun (WGS) entry which is preliminary data.</text>
</comment>
<organism evidence="2 3">
    <name type="scientific">Bacillus manliponensis</name>
    <dbReference type="NCBI Taxonomy" id="574376"/>
    <lineage>
        <taxon>Bacteria</taxon>
        <taxon>Bacillati</taxon>
        <taxon>Bacillota</taxon>
        <taxon>Bacilli</taxon>
        <taxon>Bacillales</taxon>
        <taxon>Bacillaceae</taxon>
        <taxon>Bacillus</taxon>
        <taxon>Bacillus cereus group</taxon>
    </lineage>
</organism>
<sequence>MNIKLIKAVESDAEAIFNMQKEAFLPLLETYRDYDTNPANERIDRVISRIHRPNGGFYKIMYDNILVGAIGIYAVEKTQFWISPMFILPHYQGKGIAQKAICLAEEMFPEATSWELKTLLEEKRNCYLYEKIGYKQIEEIKKLNENATLVHYEKKLSN</sequence>
<evidence type="ECO:0000313" key="3">
    <source>
        <dbReference type="Proteomes" id="UP000027822"/>
    </source>
</evidence>
<dbReference type="Pfam" id="PF00583">
    <property type="entry name" value="Acetyltransf_1"/>
    <property type="match status" value="1"/>
</dbReference>
<dbReference type="CDD" id="cd04301">
    <property type="entry name" value="NAT_SF"/>
    <property type="match status" value="1"/>
</dbReference>
<name>A0A073K2C7_9BACI</name>
<dbReference type="eggNOG" id="COG0456">
    <property type="taxonomic scope" value="Bacteria"/>
</dbReference>
<dbReference type="InterPro" id="IPR000182">
    <property type="entry name" value="GNAT_dom"/>
</dbReference>
<dbReference type="Proteomes" id="UP000027822">
    <property type="component" value="Unassembled WGS sequence"/>
</dbReference>
<evidence type="ECO:0000259" key="1">
    <source>
        <dbReference type="PROSITE" id="PS51186"/>
    </source>
</evidence>
<dbReference type="InterPro" id="IPR016181">
    <property type="entry name" value="Acyl_CoA_acyltransferase"/>
</dbReference>
<gene>
    <name evidence="2" type="ORF">BAMA_15080</name>
</gene>
<dbReference type="OrthoDB" id="9786032at2"/>
<keyword evidence="3" id="KW-1185">Reference proteome</keyword>
<feature type="domain" description="N-acetyltransferase" evidence="1">
    <location>
        <begin position="1"/>
        <end position="158"/>
    </location>
</feature>
<dbReference type="PROSITE" id="PS51186">
    <property type="entry name" value="GNAT"/>
    <property type="match status" value="1"/>
</dbReference>
<dbReference type="SUPFAM" id="SSF55729">
    <property type="entry name" value="Acyl-CoA N-acyltransferases (Nat)"/>
    <property type="match status" value="1"/>
</dbReference>
<dbReference type="EMBL" id="JOTN01000003">
    <property type="protein sequence ID" value="KEK20726.1"/>
    <property type="molecule type" value="Genomic_DNA"/>
</dbReference>